<evidence type="ECO:0000256" key="2">
    <source>
        <dbReference type="ARBA" id="ARBA00022517"/>
    </source>
</evidence>
<keyword evidence="4 5" id="KW-0378">Hydrolase</keyword>
<gene>
    <name evidence="7" type="ORF">AUJ77_03830</name>
</gene>
<reference evidence="7 8" key="1">
    <citation type="journal article" date="2016" name="Environ. Microbiol.">
        <title>Genomic resolution of a cold subsurface aquifer community provides metabolic insights for novel microbes adapted to high CO concentrations.</title>
        <authorList>
            <person name="Probst A.J."/>
            <person name="Castelle C.J."/>
            <person name="Singh A."/>
            <person name="Brown C.T."/>
            <person name="Anantharaman K."/>
            <person name="Sharon I."/>
            <person name="Hug L.A."/>
            <person name="Burstein D."/>
            <person name="Emerson J.B."/>
            <person name="Thomas B.C."/>
            <person name="Banfield J.F."/>
        </authorList>
    </citation>
    <scope>NUCLEOTIDE SEQUENCE [LARGE SCALE GENOMIC DNA]</scope>
    <source>
        <strain evidence="7">CG1_02_43_90</strain>
    </source>
</reference>
<evidence type="ECO:0000313" key="8">
    <source>
        <dbReference type="Proteomes" id="UP000181992"/>
    </source>
</evidence>
<accession>A0A1J4V4M6</accession>
<dbReference type="GO" id="GO:0004518">
    <property type="term" value="F:nuclease activity"/>
    <property type="evidence" value="ECO:0007669"/>
    <property type="project" value="UniProtKB-KW"/>
</dbReference>
<dbReference type="InterPro" id="IPR005227">
    <property type="entry name" value="YqgF"/>
</dbReference>
<evidence type="ECO:0000259" key="6">
    <source>
        <dbReference type="SMART" id="SM00732"/>
    </source>
</evidence>
<evidence type="ECO:0000256" key="3">
    <source>
        <dbReference type="ARBA" id="ARBA00022722"/>
    </source>
</evidence>
<sequence>MRYLGIDYGTKRVGVSVSDEGGTMAFPYGIIENSKGLVGEIKEVCIREHIEHIIIGESLNYQNERNIVMEKIDEFIAELREVVAVPIVFEREFLSTQQARFFQTDSKHVDDSAAAIILQSYLDRKNTKPFLETLAKSAI</sequence>
<evidence type="ECO:0000256" key="4">
    <source>
        <dbReference type="ARBA" id="ARBA00022801"/>
    </source>
</evidence>
<dbReference type="EC" id="3.1.-.-" evidence="5"/>
<name>A0A1J4V4M6_9BACT</name>
<dbReference type="EMBL" id="MNVN01000022">
    <property type="protein sequence ID" value="OIO30233.1"/>
    <property type="molecule type" value="Genomic_DNA"/>
</dbReference>
<keyword evidence="1 5" id="KW-0963">Cytoplasm</keyword>
<dbReference type="GO" id="GO:0005829">
    <property type="term" value="C:cytosol"/>
    <property type="evidence" value="ECO:0007669"/>
    <property type="project" value="TreeGrafter"/>
</dbReference>
<organism evidence="7 8">
    <name type="scientific">Candidatus Nomurabacteria bacterium CG1_02_43_90</name>
    <dbReference type="NCBI Taxonomy" id="1805281"/>
    <lineage>
        <taxon>Bacteria</taxon>
        <taxon>Candidatus Nomuraibacteriota</taxon>
    </lineage>
</organism>
<dbReference type="GO" id="GO:0000967">
    <property type="term" value="P:rRNA 5'-end processing"/>
    <property type="evidence" value="ECO:0007669"/>
    <property type="project" value="UniProtKB-UniRule"/>
</dbReference>
<dbReference type="SMART" id="SM00732">
    <property type="entry name" value="YqgFc"/>
    <property type="match status" value="1"/>
</dbReference>
<keyword evidence="2 5" id="KW-0690">Ribosome biogenesis</keyword>
<dbReference type="AlphaFoldDB" id="A0A1J4V4M6"/>
<evidence type="ECO:0000256" key="1">
    <source>
        <dbReference type="ARBA" id="ARBA00022490"/>
    </source>
</evidence>
<comment type="subcellular location">
    <subcellularLocation>
        <location evidence="5">Cytoplasm</location>
    </subcellularLocation>
</comment>
<dbReference type="PANTHER" id="PTHR33317">
    <property type="entry name" value="POLYNUCLEOTIDYL TRANSFERASE, RIBONUCLEASE H-LIKE SUPERFAMILY PROTEIN"/>
    <property type="match status" value="1"/>
</dbReference>
<dbReference type="STRING" id="1805281.AUJ77_03830"/>
<dbReference type="Gene3D" id="3.30.420.140">
    <property type="entry name" value="YqgF/RNase H-like domain"/>
    <property type="match status" value="1"/>
</dbReference>
<dbReference type="SUPFAM" id="SSF53098">
    <property type="entry name" value="Ribonuclease H-like"/>
    <property type="match status" value="1"/>
</dbReference>
<dbReference type="Proteomes" id="UP000181992">
    <property type="component" value="Unassembled WGS sequence"/>
</dbReference>
<proteinExistence type="inferred from homology"/>
<dbReference type="PANTHER" id="PTHR33317:SF4">
    <property type="entry name" value="POLYNUCLEOTIDYL TRANSFERASE, RIBONUCLEASE H-LIKE SUPERFAMILY PROTEIN"/>
    <property type="match status" value="1"/>
</dbReference>
<dbReference type="InterPro" id="IPR012337">
    <property type="entry name" value="RNaseH-like_sf"/>
</dbReference>
<feature type="domain" description="YqgF/RNase H-like" evidence="6">
    <location>
        <begin position="1"/>
        <end position="99"/>
    </location>
</feature>
<comment type="similarity">
    <text evidence="5">Belongs to the YqgF HJR family.</text>
</comment>
<keyword evidence="3 5" id="KW-0540">Nuclease</keyword>
<dbReference type="HAMAP" id="MF_00651">
    <property type="entry name" value="Nuclease_YqgF"/>
    <property type="match status" value="1"/>
</dbReference>
<comment type="function">
    <text evidence="5">Could be a nuclease involved in processing of the 5'-end of pre-16S rRNA.</text>
</comment>
<evidence type="ECO:0000256" key="5">
    <source>
        <dbReference type="HAMAP-Rule" id="MF_00651"/>
    </source>
</evidence>
<comment type="caution">
    <text evidence="7">The sequence shown here is derived from an EMBL/GenBank/DDBJ whole genome shotgun (WGS) entry which is preliminary data.</text>
</comment>
<protein>
    <recommendedName>
        <fullName evidence="5">Putative pre-16S rRNA nuclease</fullName>
        <ecNumber evidence="5">3.1.-.-</ecNumber>
    </recommendedName>
</protein>
<dbReference type="InterPro" id="IPR006641">
    <property type="entry name" value="YqgF/RNaseH-like_dom"/>
</dbReference>
<dbReference type="InterPro" id="IPR037027">
    <property type="entry name" value="YqgF/RNaseH-like_dom_sf"/>
</dbReference>
<dbReference type="Pfam" id="PF03652">
    <property type="entry name" value="RuvX"/>
    <property type="match status" value="1"/>
</dbReference>
<dbReference type="CDD" id="cd16964">
    <property type="entry name" value="YqgF"/>
    <property type="match status" value="1"/>
</dbReference>
<dbReference type="NCBIfam" id="TIGR00250">
    <property type="entry name" value="RNAse_H_YqgF"/>
    <property type="match status" value="1"/>
</dbReference>
<evidence type="ECO:0000313" key="7">
    <source>
        <dbReference type="EMBL" id="OIO30233.1"/>
    </source>
</evidence>
<dbReference type="GO" id="GO:0016788">
    <property type="term" value="F:hydrolase activity, acting on ester bonds"/>
    <property type="evidence" value="ECO:0007669"/>
    <property type="project" value="UniProtKB-UniRule"/>
</dbReference>